<keyword evidence="8" id="KW-0496">Mitochondrion</keyword>
<keyword evidence="5 8" id="KW-0479">Metal-binding</keyword>
<keyword evidence="10" id="KW-1185">Reference proteome</keyword>
<evidence type="ECO:0000313" key="10">
    <source>
        <dbReference type="Proteomes" id="UP000603453"/>
    </source>
</evidence>
<dbReference type="EMBL" id="JAEPRD010000062">
    <property type="protein sequence ID" value="KAG2202279.1"/>
    <property type="molecule type" value="Genomic_DNA"/>
</dbReference>
<dbReference type="InterPro" id="IPR019165">
    <property type="entry name" value="Peptidase_M76_ATP23"/>
</dbReference>
<dbReference type="GO" id="GO:0005743">
    <property type="term" value="C:mitochondrial inner membrane"/>
    <property type="evidence" value="ECO:0007669"/>
    <property type="project" value="UniProtKB-SubCell"/>
</dbReference>
<sequence length="226" mass="26505">MADKEETPAVSLKEMKKFEKWTKSLQYITGLGMTEVEKQDFKKRLDVDLEEYQCNQCEVWKDNLLKNSPPVRFMMEQLKKVDKHMSKDEFVCMPCDETRSGGFSPEFGVLLCQNRLGSKTHQEHTMVHEMVHMYDHHKFNVDWNNLKHQACSEVRAASLSGDCRWTREIQRGFFTFTKQHQTCVKRRAVLSVMQNPNCKDQEDAERAVASVFDACFADTRPFDEIY</sequence>
<evidence type="ECO:0000256" key="3">
    <source>
        <dbReference type="ARBA" id="ARBA00014615"/>
    </source>
</evidence>
<dbReference type="Proteomes" id="UP000603453">
    <property type="component" value="Unassembled WGS sequence"/>
</dbReference>
<proteinExistence type="inferred from homology"/>
<keyword evidence="7 8" id="KW-0482">Metalloprotease</keyword>
<comment type="subcellular location">
    <subcellularLocation>
        <location evidence="1 8">Mitochondrion inner membrane</location>
        <topology evidence="1 8">Peripheral membrane protein</topology>
        <orientation evidence="1 8">Intermembrane side</orientation>
    </subcellularLocation>
</comment>
<organism evidence="9 10">
    <name type="scientific">Mucor saturninus</name>
    <dbReference type="NCBI Taxonomy" id="64648"/>
    <lineage>
        <taxon>Eukaryota</taxon>
        <taxon>Fungi</taxon>
        <taxon>Fungi incertae sedis</taxon>
        <taxon>Mucoromycota</taxon>
        <taxon>Mucoromycotina</taxon>
        <taxon>Mucoromycetes</taxon>
        <taxon>Mucorales</taxon>
        <taxon>Mucorineae</taxon>
        <taxon>Mucoraceae</taxon>
        <taxon>Mucor</taxon>
    </lineage>
</organism>
<dbReference type="GO" id="GO:0034982">
    <property type="term" value="P:mitochondrial protein processing"/>
    <property type="evidence" value="ECO:0007669"/>
    <property type="project" value="TreeGrafter"/>
</dbReference>
<evidence type="ECO:0000313" key="9">
    <source>
        <dbReference type="EMBL" id="KAG2202279.1"/>
    </source>
</evidence>
<comment type="function">
    <text evidence="8">Has a dual role in the assembly of mitochondrial ATPase.</text>
</comment>
<evidence type="ECO:0000256" key="5">
    <source>
        <dbReference type="ARBA" id="ARBA00022723"/>
    </source>
</evidence>
<protein>
    <recommendedName>
        <fullName evidence="3 8">Mitochondrial inner membrane protease ATP23</fullName>
        <ecNumber evidence="8">3.4.24.-</ecNumber>
    </recommendedName>
</protein>
<dbReference type="OrthoDB" id="285308at2759"/>
<dbReference type="EC" id="3.4.24.-" evidence="8"/>
<reference evidence="9" key="1">
    <citation type="submission" date="2020-12" db="EMBL/GenBank/DDBJ databases">
        <title>Metabolic potential, ecology and presence of endohyphal bacteria is reflected in genomic diversity of Mucoromycotina.</title>
        <authorList>
            <person name="Muszewska A."/>
            <person name="Okrasinska A."/>
            <person name="Steczkiewicz K."/>
            <person name="Drgas O."/>
            <person name="Orlowska M."/>
            <person name="Perlinska-Lenart U."/>
            <person name="Aleksandrzak-Piekarczyk T."/>
            <person name="Szatraj K."/>
            <person name="Zielenkiewicz U."/>
            <person name="Pilsyk S."/>
            <person name="Malc E."/>
            <person name="Mieczkowski P."/>
            <person name="Kruszewska J.S."/>
            <person name="Biernat P."/>
            <person name="Pawlowska J."/>
        </authorList>
    </citation>
    <scope>NUCLEOTIDE SEQUENCE</scope>
    <source>
        <strain evidence="9">WA0000017839</strain>
    </source>
</reference>
<dbReference type="PANTHER" id="PTHR21711:SF0">
    <property type="entry name" value="MITOCHONDRIAL INNER MEMBRANE PROTEASE ATP23 HOMOLOG"/>
    <property type="match status" value="1"/>
</dbReference>
<evidence type="ECO:0000256" key="4">
    <source>
        <dbReference type="ARBA" id="ARBA00022670"/>
    </source>
</evidence>
<dbReference type="GO" id="GO:0033615">
    <property type="term" value="P:mitochondrial proton-transporting ATP synthase complex assembly"/>
    <property type="evidence" value="ECO:0007669"/>
    <property type="project" value="TreeGrafter"/>
</dbReference>
<dbReference type="GO" id="GO:0046872">
    <property type="term" value="F:metal ion binding"/>
    <property type="evidence" value="ECO:0007669"/>
    <property type="project" value="UniProtKB-KW"/>
</dbReference>
<keyword evidence="8" id="KW-0472">Membrane</keyword>
<keyword evidence="8" id="KW-0999">Mitochondrion inner membrane</keyword>
<evidence type="ECO:0000256" key="8">
    <source>
        <dbReference type="RuleBase" id="RU364057"/>
    </source>
</evidence>
<keyword evidence="6 8" id="KW-0378">Hydrolase</keyword>
<evidence type="ECO:0000256" key="7">
    <source>
        <dbReference type="ARBA" id="ARBA00023049"/>
    </source>
</evidence>
<accession>A0A8H7R0M9</accession>
<comment type="caution">
    <text evidence="9">The sequence shown here is derived from an EMBL/GenBank/DDBJ whole genome shotgun (WGS) entry which is preliminary data.</text>
</comment>
<dbReference type="AlphaFoldDB" id="A0A8H7R0M9"/>
<evidence type="ECO:0000256" key="6">
    <source>
        <dbReference type="ARBA" id="ARBA00022801"/>
    </source>
</evidence>
<keyword evidence="4 8" id="KW-0645">Protease</keyword>
<dbReference type="GO" id="GO:0004222">
    <property type="term" value="F:metalloendopeptidase activity"/>
    <property type="evidence" value="ECO:0007669"/>
    <property type="project" value="InterPro"/>
</dbReference>
<evidence type="ECO:0000256" key="2">
    <source>
        <dbReference type="ARBA" id="ARBA00009915"/>
    </source>
</evidence>
<gene>
    <name evidence="9" type="ORF">INT47_010727</name>
</gene>
<comment type="similarity">
    <text evidence="2 8">Belongs to the peptidase M76 family.</text>
</comment>
<dbReference type="PANTHER" id="PTHR21711">
    <property type="entry name" value="MITOCHONDRIAL INNER MEMBRANE PROTEASE"/>
    <property type="match status" value="1"/>
</dbReference>
<name>A0A8H7R0M9_9FUNG</name>
<dbReference type="Pfam" id="PF09768">
    <property type="entry name" value="Peptidase_M76"/>
    <property type="match status" value="1"/>
</dbReference>
<evidence type="ECO:0000256" key="1">
    <source>
        <dbReference type="ARBA" id="ARBA00004137"/>
    </source>
</evidence>